<dbReference type="RefSeq" id="WP_137260682.1">
    <property type="nucleotide sequence ID" value="NZ_SZQL01000003.1"/>
</dbReference>
<dbReference type="EMBL" id="SZQL01000003">
    <property type="protein sequence ID" value="TKK70137.1"/>
    <property type="molecule type" value="Genomic_DNA"/>
</dbReference>
<comment type="caution">
    <text evidence="4">The sequence shown here is derived from an EMBL/GenBank/DDBJ whole genome shotgun (WGS) entry which is preliminary data.</text>
</comment>
<sequence length="301" mass="34370">MFSKILTNGIEMLTMETDHLAFSIVPALGGKIWSIYNKQLGKQFLWTNSNLPLQMQERGADYDSNFLGAIDELIPNDMTETIDSIDYPDHGELWTTPLQYFQTEDKITVHGHLALSGLHYSKTVYADANSPMLYMDYTIKNTTNEQRNFLWKLHAALRIEAGDQLLTNAQYGQVVDPTYSRFKDTNPFIWPIVEDTNASIIPSKGNAIDFFYLYNIPAGEMQLLSNEGKHVFSYQCDIKVFPYQWYFASYGGFFDHYTAILEPCTNMPMSVNEAKEKRQCAVLAPGETLHTSVRIYAGEKQ</sequence>
<comment type="subunit">
    <text evidence="2">Monomer.</text>
</comment>
<dbReference type="OrthoDB" id="174931at2"/>
<dbReference type="AlphaFoldDB" id="A0A4U3L8W1"/>
<evidence type="ECO:0000256" key="1">
    <source>
        <dbReference type="ARBA" id="ARBA00001913"/>
    </source>
</evidence>
<dbReference type="GO" id="GO:0005975">
    <property type="term" value="P:carbohydrate metabolic process"/>
    <property type="evidence" value="ECO:0007669"/>
    <property type="project" value="InterPro"/>
</dbReference>
<reference evidence="4 5" key="1">
    <citation type="submission" date="2019-05" db="EMBL/GenBank/DDBJ databases">
        <title>Panacibacter sp. strain 17mud1-8 Genome sequencing and assembly.</title>
        <authorList>
            <person name="Chhetri G."/>
        </authorList>
    </citation>
    <scope>NUCLEOTIDE SEQUENCE [LARGE SCALE GENOMIC DNA]</scope>
    <source>
        <strain evidence="4 5">17mud1-8</strain>
    </source>
</reference>
<organism evidence="4 5">
    <name type="scientific">Ilyomonas limi</name>
    <dbReference type="NCBI Taxonomy" id="2575867"/>
    <lineage>
        <taxon>Bacteria</taxon>
        <taxon>Pseudomonadati</taxon>
        <taxon>Bacteroidota</taxon>
        <taxon>Chitinophagia</taxon>
        <taxon>Chitinophagales</taxon>
        <taxon>Chitinophagaceae</taxon>
        <taxon>Ilyomonas</taxon>
    </lineage>
</organism>
<dbReference type="InterPro" id="IPR014718">
    <property type="entry name" value="GH-type_carb-bd"/>
</dbReference>
<name>A0A4U3L8W1_9BACT</name>
<dbReference type="SUPFAM" id="SSF74650">
    <property type="entry name" value="Galactose mutarotase-like"/>
    <property type="match status" value="1"/>
</dbReference>
<evidence type="ECO:0000256" key="3">
    <source>
        <dbReference type="ARBA" id="ARBA00022837"/>
    </source>
</evidence>
<evidence type="ECO:0000256" key="2">
    <source>
        <dbReference type="ARBA" id="ARBA00011245"/>
    </source>
</evidence>
<gene>
    <name evidence="4" type="ORF">FC093_05105</name>
</gene>
<protein>
    <submittedName>
        <fullName evidence="4">DUF5107 domain-containing protein</fullName>
    </submittedName>
</protein>
<dbReference type="Gene3D" id="2.70.98.10">
    <property type="match status" value="1"/>
</dbReference>
<dbReference type="Proteomes" id="UP000305848">
    <property type="component" value="Unassembled WGS sequence"/>
</dbReference>
<proteinExistence type="predicted"/>
<evidence type="ECO:0000313" key="5">
    <source>
        <dbReference type="Proteomes" id="UP000305848"/>
    </source>
</evidence>
<evidence type="ECO:0000313" key="4">
    <source>
        <dbReference type="EMBL" id="TKK70137.1"/>
    </source>
</evidence>
<comment type="cofactor">
    <cofactor evidence="1">
        <name>Ca(2+)</name>
        <dbReference type="ChEBI" id="CHEBI:29108"/>
    </cofactor>
</comment>
<dbReference type="GO" id="GO:0003824">
    <property type="term" value="F:catalytic activity"/>
    <property type="evidence" value="ECO:0007669"/>
    <property type="project" value="InterPro"/>
</dbReference>
<dbReference type="GO" id="GO:0030246">
    <property type="term" value="F:carbohydrate binding"/>
    <property type="evidence" value="ECO:0007669"/>
    <property type="project" value="InterPro"/>
</dbReference>
<accession>A0A4U3L8W1</accession>
<keyword evidence="5" id="KW-1185">Reference proteome</keyword>
<keyword evidence="3" id="KW-0106">Calcium</keyword>
<dbReference type="InterPro" id="IPR011013">
    <property type="entry name" value="Gal_mutarotase_sf_dom"/>
</dbReference>